<dbReference type="InterPro" id="IPR036259">
    <property type="entry name" value="MFS_trans_sf"/>
</dbReference>
<accession>A0A5B7X1X0</accession>
<sequence length="114" mass="12956">MAFISDFWQIKMIIFGFIMLYYLFYVFHTIGIFAASMKLCWPVIAATQFTLFMALSNMGRAVGSGLVGTLKETMTWEYVFICIALAPLISILFINLIDFKKQRIAIAEFTIKGG</sequence>
<gene>
    <name evidence="2" type="ORF">FHG64_06565</name>
</gene>
<evidence type="ECO:0000313" key="3">
    <source>
        <dbReference type="Proteomes" id="UP000309016"/>
    </source>
</evidence>
<dbReference type="EMBL" id="CP040812">
    <property type="protein sequence ID" value="QCY69095.1"/>
    <property type="molecule type" value="Genomic_DNA"/>
</dbReference>
<dbReference type="SUPFAM" id="SSF103473">
    <property type="entry name" value="MFS general substrate transporter"/>
    <property type="match status" value="1"/>
</dbReference>
<keyword evidence="1" id="KW-0472">Membrane</keyword>
<name>A0A5B7X1X0_9FLAO</name>
<reference evidence="2 3" key="1">
    <citation type="submission" date="2019-06" db="EMBL/GenBank/DDBJ databases">
        <title>Complete genome sequence of Antarcticibacterium flavum KCTC 52984T from an Antarctic marine sediment.</title>
        <authorList>
            <person name="Lee Y.M."/>
            <person name="Shin S.C."/>
        </authorList>
    </citation>
    <scope>NUCLEOTIDE SEQUENCE [LARGE SCALE GENOMIC DNA]</scope>
    <source>
        <strain evidence="2 3">KCTC 52984</strain>
    </source>
</reference>
<keyword evidence="1" id="KW-0812">Transmembrane</keyword>
<dbReference type="RefSeq" id="WP_139065671.1">
    <property type="nucleotide sequence ID" value="NZ_CP040812.1"/>
</dbReference>
<organism evidence="2 3">
    <name type="scientific">Antarcticibacterium flavum</name>
    <dbReference type="NCBI Taxonomy" id="2058175"/>
    <lineage>
        <taxon>Bacteria</taxon>
        <taxon>Pseudomonadati</taxon>
        <taxon>Bacteroidota</taxon>
        <taxon>Flavobacteriia</taxon>
        <taxon>Flavobacteriales</taxon>
        <taxon>Flavobacteriaceae</taxon>
        <taxon>Antarcticibacterium</taxon>
    </lineage>
</organism>
<dbReference type="AlphaFoldDB" id="A0A5B7X1X0"/>
<feature type="transmembrane region" description="Helical" evidence="1">
    <location>
        <begin position="78"/>
        <end position="97"/>
    </location>
</feature>
<protein>
    <recommendedName>
        <fullName evidence="4">MFS transporter</fullName>
    </recommendedName>
</protein>
<evidence type="ECO:0000256" key="1">
    <source>
        <dbReference type="SAM" id="Phobius"/>
    </source>
</evidence>
<feature type="transmembrane region" description="Helical" evidence="1">
    <location>
        <begin position="6"/>
        <end position="27"/>
    </location>
</feature>
<keyword evidence="1" id="KW-1133">Transmembrane helix</keyword>
<evidence type="ECO:0000313" key="2">
    <source>
        <dbReference type="EMBL" id="QCY69095.1"/>
    </source>
</evidence>
<dbReference type="KEGG" id="afla:FHG64_06565"/>
<evidence type="ECO:0008006" key="4">
    <source>
        <dbReference type="Google" id="ProtNLM"/>
    </source>
</evidence>
<keyword evidence="3" id="KW-1185">Reference proteome</keyword>
<dbReference type="Proteomes" id="UP000309016">
    <property type="component" value="Chromosome"/>
</dbReference>
<proteinExistence type="predicted"/>